<evidence type="ECO:0000313" key="1">
    <source>
        <dbReference type="EMBL" id="SAL61615.1"/>
    </source>
</evidence>
<protein>
    <submittedName>
        <fullName evidence="1">Uncharacterized protein</fullName>
    </submittedName>
</protein>
<name>A0A158IYP8_9BURK</name>
<sequence>MRNSVPNAVMAHLHAIASPTIDSFRTAPFLRSAFGSADWSLVIGHYHIKLNWNVSLGKDRLTDKRHQQVLTIFKCWILSQSHPRVTGGRIHGSAYLYRRVTRVIAHIDYMLLNRELFGLEKYGLRAATENDFVEMLRAIESGVGFANATYEWPTRLAKWLDTLVERYRPALAKTLRENRFLREMHTLQIDWRLAKDKRTLIRWRVALWVGGYYRSIGNHDFVHTVDTELVSTILYEDTLRGVSSKPLFDELGLIPVERCLREKTPVPVRASGERPTKQDVGYQRSTLKTLAALQDVCDGVPAGPLLAALGAGPIDVESLRDTRGFAIAPFPVVMRNIKYGTEFCLRHGEHIVKSFAALVAAAKSEELTLFQLVERHGLEGFLDAKTLALGVRRLSVGLQARADSRRRIPQEELVKRYFASLRNNEGLVELGRVFIGSVIQCIGPVTARRRSELVRLPVSRVLDESRENIIFGNAKTGLDDKKQEEVRPVPKLVSHVVQICEELHASLGSFDTGMLLDMPGVCGMRRASKTTFDICLDAFADYFEVACDSQGRRWYVRQHQNRKFLVLAFYYGIAEGNVHAIRWMLGHGDVEHLWHYLMTSIPGEMLKEVQAYFMLDALRNHPFEPQQIEMHEDVVAALEDGMERRFGTRRFDVVDSELLQSFLDMAVKKGLSALPHFFEVGGHKIARIAVTLSRSANI</sequence>
<dbReference type="EMBL" id="FCOK02000065">
    <property type="protein sequence ID" value="SAL61615.1"/>
    <property type="molecule type" value="Genomic_DNA"/>
</dbReference>
<reference evidence="1 2" key="1">
    <citation type="submission" date="2016-01" db="EMBL/GenBank/DDBJ databases">
        <authorList>
            <person name="Oliw E.H."/>
        </authorList>
    </citation>
    <scope>NUCLEOTIDE SEQUENCE [LARGE SCALE GENOMIC DNA]</scope>
    <source>
        <strain evidence="1">LMG 27134</strain>
    </source>
</reference>
<dbReference type="Proteomes" id="UP000054683">
    <property type="component" value="Unassembled WGS sequence"/>
</dbReference>
<evidence type="ECO:0000313" key="2">
    <source>
        <dbReference type="Proteomes" id="UP000054683"/>
    </source>
</evidence>
<proteinExistence type="predicted"/>
<organism evidence="1 2">
    <name type="scientific">Caballeronia udeis</name>
    <dbReference type="NCBI Taxonomy" id="1232866"/>
    <lineage>
        <taxon>Bacteria</taxon>
        <taxon>Pseudomonadati</taxon>
        <taxon>Pseudomonadota</taxon>
        <taxon>Betaproteobacteria</taxon>
        <taxon>Burkholderiales</taxon>
        <taxon>Burkholderiaceae</taxon>
        <taxon>Caballeronia</taxon>
    </lineage>
</organism>
<gene>
    <name evidence="1" type="ORF">AWB69_06857</name>
</gene>
<accession>A0A158IYP8</accession>
<dbReference type="AlphaFoldDB" id="A0A158IYP8"/>